<dbReference type="Bgee" id="ENSCJAG00000065177">
    <property type="expression patterns" value="Expressed in testis"/>
</dbReference>
<evidence type="ECO:0000256" key="1">
    <source>
        <dbReference type="SAM" id="MobiDB-lite"/>
    </source>
</evidence>
<evidence type="ECO:0000313" key="3">
    <source>
        <dbReference type="Proteomes" id="UP000008225"/>
    </source>
</evidence>
<dbReference type="Ensembl" id="ENSCJAT00000098534.2">
    <property type="protein sequence ID" value="ENSCJAP00000068751.2"/>
    <property type="gene ID" value="ENSCJAG00000065177.2"/>
</dbReference>
<name>A0A5F4VT67_CALJA</name>
<dbReference type="Proteomes" id="UP000008225">
    <property type="component" value="Chromosome 6"/>
</dbReference>
<dbReference type="AlphaFoldDB" id="A0A5F4VT67"/>
<feature type="region of interest" description="Disordered" evidence="1">
    <location>
        <begin position="1"/>
        <end position="21"/>
    </location>
</feature>
<reference evidence="2" key="2">
    <citation type="submission" date="2025-08" db="UniProtKB">
        <authorList>
            <consortium name="Ensembl"/>
        </authorList>
    </citation>
    <scope>IDENTIFICATION</scope>
</reference>
<evidence type="ECO:0000313" key="2">
    <source>
        <dbReference type="Ensembl" id="ENSCJAP00000068751.2"/>
    </source>
</evidence>
<sequence>MDESGERHPQQTDTRTENETPHILTHRLECSGAILAHCSLCLLGPRDSPASASQVARITGMCHYTRVIFVFLVKMRFCCVDQAGLKLLISGHMPALAPQSTRITGVNLLQLASLLLFITPHLKINRHNIWDGIMFL</sequence>
<dbReference type="PANTHER" id="PTHR12138:SF135">
    <property type="entry name" value="SAM DOMAIN-CONTAINING PROTEIN"/>
    <property type="match status" value="1"/>
</dbReference>
<organism evidence="2 3">
    <name type="scientific">Callithrix jacchus</name>
    <name type="common">White-tufted-ear marmoset</name>
    <name type="synonym">Simia Jacchus</name>
    <dbReference type="NCBI Taxonomy" id="9483"/>
    <lineage>
        <taxon>Eukaryota</taxon>
        <taxon>Metazoa</taxon>
        <taxon>Chordata</taxon>
        <taxon>Craniata</taxon>
        <taxon>Vertebrata</taxon>
        <taxon>Euteleostomi</taxon>
        <taxon>Mammalia</taxon>
        <taxon>Eutheria</taxon>
        <taxon>Euarchontoglires</taxon>
        <taxon>Primates</taxon>
        <taxon>Haplorrhini</taxon>
        <taxon>Platyrrhini</taxon>
        <taxon>Cebidae</taxon>
        <taxon>Callitrichinae</taxon>
        <taxon>Callithrix</taxon>
        <taxon>Callithrix</taxon>
    </lineage>
</organism>
<reference evidence="2" key="1">
    <citation type="submission" date="2009-03" db="EMBL/GenBank/DDBJ databases">
        <authorList>
            <person name="Warren W."/>
            <person name="Ye L."/>
            <person name="Minx P."/>
            <person name="Worley K."/>
            <person name="Gibbs R."/>
            <person name="Wilson R.K."/>
        </authorList>
    </citation>
    <scope>NUCLEOTIDE SEQUENCE [LARGE SCALE GENOMIC DNA]</scope>
</reference>
<dbReference type="InParanoid" id="A0A5F4VT67"/>
<feature type="compositionally biased region" description="Basic and acidic residues" evidence="1">
    <location>
        <begin position="1"/>
        <end position="20"/>
    </location>
</feature>
<protein>
    <submittedName>
        <fullName evidence="2">Uncharacterized protein</fullName>
    </submittedName>
</protein>
<dbReference type="PRINTS" id="PR02045">
    <property type="entry name" value="F138DOMAIN"/>
</dbReference>
<proteinExistence type="predicted"/>
<keyword evidence="3" id="KW-1185">Reference proteome</keyword>
<reference evidence="2" key="3">
    <citation type="submission" date="2025-09" db="UniProtKB">
        <authorList>
            <consortium name="Ensembl"/>
        </authorList>
    </citation>
    <scope>IDENTIFICATION</scope>
</reference>
<dbReference type="GeneTree" id="ENSGT01120000271815"/>
<dbReference type="PANTHER" id="PTHR12138">
    <property type="entry name" value="PRIMATE-EXPANDED PROTEIN FAMILY"/>
    <property type="match status" value="1"/>
</dbReference>
<accession>A0A5F4VT67</accession>